<feature type="chain" id="PRO_5020954500" evidence="1">
    <location>
        <begin position="35"/>
        <end position="1017"/>
    </location>
</feature>
<dbReference type="InterPro" id="IPR011042">
    <property type="entry name" value="6-blade_b-propeller_TolB-like"/>
</dbReference>
<gene>
    <name evidence="2" type="ORF">EV652_103611</name>
</gene>
<dbReference type="InterPro" id="IPR011659">
    <property type="entry name" value="WD40"/>
</dbReference>
<dbReference type="AlphaFoldDB" id="A0A4R2HRJ0"/>
<dbReference type="Pfam" id="PF07676">
    <property type="entry name" value="PD40"/>
    <property type="match status" value="1"/>
</dbReference>
<dbReference type="Pfam" id="PF07610">
    <property type="entry name" value="DUF1573"/>
    <property type="match status" value="1"/>
</dbReference>
<dbReference type="InterPro" id="IPR011467">
    <property type="entry name" value="DUF1573"/>
</dbReference>
<dbReference type="RefSeq" id="WP_132209051.1">
    <property type="nucleotide sequence ID" value="NZ_SLWN01000003.1"/>
</dbReference>
<evidence type="ECO:0000313" key="3">
    <source>
        <dbReference type="Proteomes" id="UP000294508"/>
    </source>
</evidence>
<organism evidence="2 3">
    <name type="scientific">Kribbella steppae</name>
    <dbReference type="NCBI Taxonomy" id="2512223"/>
    <lineage>
        <taxon>Bacteria</taxon>
        <taxon>Bacillati</taxon>
        <taxon>Actinomycetota</taxon>
        <taxon>Actinomycetes</taxon>
        <taxon>Propionibacteriales</taxon>
        <taxon>Kribbellaceae</taxon>
        <taxon>Kribbella</taxon>
    </lineage>
</organism>
<dbReference type="InterPro" id="IPR013783">
    <property type="entry name" value="Ig-like_fold"/>
</dbReference>
<protein>
    <submittedName>
        <fullName evidence="2">WD40 repeat protein</fullName>
    </submittedName>
</protein>
<dbReference type="Gene3D" id="2.120.10.30">
    <property type="entry name" value="TolB, C-terminal domain"/>
    <property type="match status" value="1"/>
</dbReference>
<dbReference type="Gene3D" id="2.60.40.10">
    <property type="entry name" value="Immunoglobulins"/>
    <property type="match status" value="3"/>
</dbReference>
<dbReference type="Proteomes" id="UP000294508">
    <property type="component" value="Unassembled WGS sequence"/>
</dbReference>
<comment type="caution">
    <text evidence="2">The sequence shown here is derived from an EMBL/GenBank/DDBJ whole genome shotgun (WGS) entry which is preliminary data.</text>
</comment>
<keyword evidence="1" id="KW-0732">Signal</keyword>
<dbReference type="OrthoDB" id="262125at2"/>
<proteinExistence type="predicted"/>
<dbReference type="SUPFAM" id="SSF49265">
    <property type="entry name" value="Fibronectin type III"/>
    <property type="match status" value="2"/>
</dbReference>
<sequence length="1017" mass="106963">MRRARMRALSRPALFRSALAAALAAITIPFIAHSAFGDETVTAPTAQVFPTRQGIGVTWNDVDASGYRVERKQGTADWQDISGPLTDSTTTWLDESLAAGATADYRVVATSDTDPATSPEVKATRVAEAPAVGDIDVLALDANGGGATTWLKNEIGSPVTASAPTDGSRTLTAGSLKLTLPAFVAGPGYYNLPSQTAVTLTQGERSCTSAATLRVSAVTYTPDLQLETFAASLAAGTCDGAAVAWYEIRYHSALGYQAVSFTPERHDFGKVRYGEAARAAFTVKNTGIDPVEISGFSVSNAGIDWRLDPDAPEDCPQSLPPGATCTATVRYMPQVSGPDSTKLTVFDSSSLGQHSVTLSGYGIDVAQAQYVTVRPTYNGHTVGWRSLQTAGGTAVLGYNLHRYLNGTETVEWFPEKTTPGDFAVAEPNTKPGIEYAVSVVNEVGEGPESARLTVPRATEQVVVTQGEPDSRDLAAADQFGNVVPFPADPNSVTPKESLTSSPDGRSLTYVTNTTERALWTQTVVPGEIGVPVKLWSSAAPITHLSWSPDGTRIAFQAPENATPCVYVIAATGGTPTKVACQVSSPSWMPDARTLVVSDHRLTPSRLATIEATAGGTRTTTLPGQTEVADGRPVRASANGQSVAFGNGSTVRLAGTTERVSPSLDSEVRAITWDPSGTWILALTAGGRLYQLGINLSGDLYVHYELARATNNRADVAWQRPGVTIKPTPAVMGPNISIPFDGSAFPAGTGFSCEVKGSFEPAETCTSPFTGTELRSGNYQVIVRASAPDGTGATAYRNITVDADGPVARMVAPAYQSSVAATATLTVSATDANGVASYDVQYRRATSAGPYGAYVQPWTNTTATSMNLAVAAGYEYCVSVRAKDKLGNVGQWSAERCFSRPLDDRSLTLASTGWTRATGSTFYYGTTTQTTAYGKSLTRTVQGKRFFLVATRCPTCGSVAVYAGNTHLTTVNLAYPTTHKQVLLGLPVQSTLFSGTLKFVSASTGKLVQIDGLAVGRT</sequence>
<feature type="signal peptide" evidence="1">
    <location>
        <begin position="1"/>
        <end position="34"/>
    </location>
</feature>
<evidence type="ECO:0000256" key="1">
    <source>
        <dbReference type="SAM" id="SignalP"/>
    </source>
</evidence>
<dbReference type="EMBL" id="SLWN01000003">
    <property type="protein sequence ID" value="TCO33609.1"/>
    <property type="molecule type" value="Genomic_DNA"/>
</dbReference>
<evidence type="ECO:0000313" key="2">
    <source>
        <dbReference type="EMBL" id="TCO33609.1"/>
    </source>
</evidence>
<dbReference type="InterPro" id="IPR036116">
    <property type="entry name" value="FN3_sf"/>
</dbReference>
<name>A0A4R2HRJ0_9ACTN</name>
<dbReference type="SUPFAM" id="SSF69304">
    <property type="entry name" value="Tricorn protease N-terminal domain"/>
    <property type="match status" value="1"/>
</dbReference>
<accession>A0A4R2HRJ0</accession>
<keyword evidence="3" id="KW-1185">Reference proteome</keyword>
<reference evidence="2 3" key="1">
    <citation type="journal article" date="2015" name="Stand. Genomic Sci.">
        <title>Genomic Encyclopedia of Bacterial and Archaeal Type Strains, Phase III: the genomes of soil and plant-associated and newly described type strains.</title>
        <authorList>
            <person name="Whitman W.B."/>
            <person name="Woyke T."/>
            <person name="Klenk H.P."/>
            <person name="Zhou Y."/>
            <person name="Lilburn T.G."/>
            <person name="Beck B.J."/>
            <person name="De Vos P."/>
            <person name="Vandamme P."/>
            <person name="Eisen J.A."/>
            <person name="Garrity G."/>
            <person name="Hugenholtz P."/>
            <person name="Kyrpides N.C."/>
        </authorList>
    </citation>
    <scope>NUCLEOTIDE SEQUENCE [LARGE SCALE GENOMIC DNA]</scope>
    <source>
        <strain evidence="2 3">VKM Ac-2572</strain>
    </source>
</reference>
<dbReference type="GO" id="GO:0005975">
    <property type="term" value="P:carbohydrate metabolic process"/>
    <property type="evidence" value="ECO:0007669"/>
    <property type="project" value="UniProtKB-ARBA"/>
</dbReference>